<accession>A0ACC2IFL8</accession>
<dbReference type="Proteomes" id="UP001153331">
    <property type="component" value="Unassembled WGS sequence"/>
</dbReference>
<comment type="caution">
    <text evidence="1">The sequence shown here is derived from an EMBL/GenBank/DDBJ whole genome shotgun (WGS) entry which is preliminary data.</text>
</comment>
<evidence type="ECO:0000313" key="2">
    <source>
        <dbReference type="Proteomes" id="UP001153331"/>
    </source>
</evidence>
<sequence>MCEPNLDPQREVIYSDTTEINPSNEFRLCARCAALDFYALFTQPYGTFAFEEFKSPTDWANLECDFCNFIILPPPSRILGHGIRSQTPYTLLYCPIQDLRDGGLIPRVVHSKSTARRQFYSRLYLENDEHVLAIDFVRTPSGPAPSIRFITSMVDYDMIKSWLRANATSEICGTNLDVTEDISSSFATARSGFDITLCVIDCANRSLVQLPSQCQYVTLSYVWGEQPEDHGPLRATLTSERHRLDLLPPDVPATIEDSITRVSQENDIKTSVWAQRGWTYQETLLSRARLYFTNQQLYFENESSVVCEFITLNGVDKSTSGNWIFSRQTWLTEHADIHRCLGEFSARTLSFPRDTLDVVRGILAAFDRKFQVRHLSGIPFIKIPLPTAADSLVFSKFHLLSGLLFWTREDSVRRKEFPSWSWAGWTGSLCWFGWLNGYTYKNSDTCIAVEHVVDQAINWEEYQTIYDDLPPHVVRYIHVQGCVSPFLLSQFQHKGDRNQNVIVFSHNVHLKWCGKANSAFAADSLARTDMKAFAVLRFLSKVDGAPDSYVPHLMIADMGTHWERVEMVEAKYIDHNGFPLDLDASPSTHQTIRLG</sequence>
<evidence type="ECO:0000313" key="1">
    <source>
        <dbReference type="EMBL" id="KAJ8113946.1"/>
    </source>
</evidence>
<protein>
    <submittedName>
        <fullName evidence="1">Uncharacterized protein</fullName>
    </submittedName>
</protein>
<name>A0ACC2IFL8_9PLEO</name>
<proteinExistence type="predicted"/>
<gene>
    <name evidence="1" type="ORF">OPT61_g4063</name>
</gene>
<keyword evidence="2" id="KW-1185">Reference proteome</keyword>
<reference evidence="1" key="1">
    <citation type="submission" date="2022-11" db="EMBL/GenBank/DDBJ databases">
        <title>Genome Sequence of Boeremia exigua.</title>
        <authorList>
            <person name="Buettner E."/>
        </authorList>
    </citation>
    <scope>NUCLEOTIDE SEQUENCE</scope>
    <source>
        <strain evidence="1">CU02</strain>
    </source>
</reference>
<organism evidence="1 2">
    <name type="scientific">Boeremia exigua</name>
    <dbReference type="NCBI Taxonomy" id="749465"/>
    <lineage>
        <taxon>Eukaryota</taxon>
        <taxon>Fungi</taxon>
        <taxon>Dikarya</taxon>
        <taxon>Ascomycota</taxon>
        <taxon>Pezizomycotina</taxon>
        <taxon>Dothideomycetes</taxon>
        <taxon>Pleosporomycetidae</taxon>
        <taxon>Pleosporales</taxon>
        <taxon>Pleosporineae</taxon>
        <taxon>Didymellaceae</taxon>
        <taxon>Boeremia</taxon>
    </lineage>
</organism>
<dbReference type="EMBL" id="JAPHNI010000222">
    <property type="protein sequence ID" value="KAJ8113946.1"/>
    <property type="molecule type" value="Genomic_DNA"/>
</dbReference>